<keyword evidence="3" id="KW-1185">Reference proteome</keyword>
<dbReference type="InParanoid" id="A0A061FXB9"/>
<feature type="compositionally biased region" description="Polar residues" evidence="1">
    <location>
        <begin position="230"/>
        <end position="245"/>
    </location>
</feature>
<accession>A0A061FXB9</accession>
<feature type="region of interest" description="Disordered" evidence="1">
    <location>
        <begin position="76"/>
        <end position="126"/>
    </location>
</feature>
<feature type="compositionally biased region" description="Basic and acidic residues" evidence="1">
    <location>
        <begin position="78"/>
        <end position="87"/>
    </location>
</feature>
<reference evidence="2 3" key="1">
    <citation type="journal article" date="2013" name="Genome Biol.">
        <title>The genome sequence of the most widely cultivated cacao type and its use to identify candidate genes regulating pod color.</title>
        <authorList>
            <person name="Motamayor J.C."/>
            <person name="Mockaitis K."/>
            <person name="Schmutz J."/>
            <person name="Haiminen N."/>
            <person name="Iii D.L."/>
            <person name="Cornejo O."/>
            <person name="Findley S.D."/>
            <person name="Zheng P."/>
            <person name="Utro F."/>
            <person name="Royaert S."/>
            <person name="Saski C."/>
            <person name="Jenkins J."/>
            <person name="Podicheti R."/>
            <person name="Zhao M."/>
            <person name="Scheffler B.E."/>
            <person name="Stack J.C."/>
            <person name="Feltus F.A."/>
            <person name="Mustiga G.M."/>
            <person name="Amores F."/>
            <person name="Phillips W."/>
            <person name="Marelli J.P."/>
            <person name="May G.D."/>
            <person name="Shapiro H."/>
            <person name="Ma J."/>
            <person name="Bustamante C.D."/>
            <person name="Schnell R.J."/>
            <person name="Main D."/>
            <person name="Gilbert D."/>
            <person name="Parida L."/>
            <person name="Kuhn D.N."/>
        </authorList>
    </citation>
    <scope>NUCLEOTIDE SEQUENCE [LARGE SCALE GENOMIC DNA]</scope>
    <source>
        <strain evidence="3">cv. Matina 1-6</strain>
    </source>
</reference>
<proteinExistence type="predicted"/>
<evidence type="ECO:0000313" key="3">
    <source>
        <dbReference type="Proteomes" id="UP000026915"/>
    </source>
</evidence>
<feature type="compositionally biased region" description="Basic residues" evidence="1">
    <location>
        <begin position="179"/>
        <end position="190"/>
    </location>
</feature>
<feature type="region of interest" description="Disordered" evidence="1">
    <location>
        <begin position="172"/>
        <end position="195"/>
    </location>
</feature>
<dbReference type="Proteomes" id="UP000026915">
    <property type="component" value="Chromosome 3"/>
</dbReference>
<protein>
    <submittedName>
        <fullName evidence="2">Uncharacterized protein</fullName>
    </submittedName>
</protein>
<dbReference type="AlphaFoldDB" id="A0A061FXB9"/>
<dbReference type="EMBL" id="CM001881">
    <property type="protein sequence ID" value="EOY21527.1"/>
    <property type="molecule type" value="Genomic_DNA"/>
</dbReference>
<dbReference type="HOGENOM" id="CLU_059837_0_0_1"/>
<evidence type="ECO:0000313" key="2">
    <source>
        <dbReference type="EMBL" id="EOY21527.1"/>
    </source>
</evidence>
<name>A0A061FXB9_THECC</name>
<gene>
    <name evidence="2" type="ORF">TCM_013235</name>
</gene>
<evidence type="ECO:0000256" key="1">
    <source>
        <dbReference type="SAM" id="MobiDB-lite"/>
    </source>
</evidence>
<organism evidence="2 3">
    <name type="scientific">Theobroma cacao</name>
    <name type="common">Cacao</name>
    <name type="synonym">Cocoa</name>
    <dbReference type="NCBI Taxonomy" id="3641"/>
    <lineage>
        <taxon>Eukaryota</taxon>
        <taxon>Viridiplantae</taxon>
        <taxon>Streptophyta</taxon>
        <taxon>Embryophyta</taxon>
        <taxon>Tracheophyta</taxon>
        <taxon>Spermatophyta</taxon>
        <taxon>Magnoliopsida</taxon>
        <taxon>eudicotyledons</taxon>
        <taxon>Gunneridae</taxon>
        <taxon>Pentapetalae</taxon>
        <taxon>rosids</taxon>
        <taxon>malvids</taxon>
        <taxon>Malvales</taxon>
        <taxon>Malvaceae</taxon>
        <taxon>Byttnerioideae</taxon>
        <taxon>Theobroma</taxon>
    </lineage>
</organism>
<feature type="region of interest" description="Disordered" evidence="1">
    <location>
        <begin position="227"/>
        <end position="274"/>
    </location>
</feature>
<dbReference type="Gramene" id="EOY21527">
    <property type="protein sequence ID" value="EOY21527"/>
    <property type="gene ID" value="TCM_013235"/>
</dbReference>
<sequence length="389" mass="42971">MKLLAKADNACRRGRAWQRGHDTTGHANFEGTLLQKSPHGDTWENSKNSFIKSTLRAAPFSLVDVRLVDESGLGGHFGAEDAREKEPAFPATNGTSRQARPAAVLSREPAAEQRTGANGKDDKGDLSAGEKFVTISAKPQARLSDVQENFHTNGLQITMGEKEMMALIAASRSDAVQGKRGKKNKKKKNNNVRNERDMELIALAEEWMGVPKLMQEDASEHSKIHFYMPPNQTATGPQGDNQQMAESKEGGQTGPMDTLEGSGEHSPIIEKSQTTGNNKLVSIVACSRDRIEAYAENPPNMEPVSDKCMYNKEISDVPSVSFVFETNFADIEVHPRIRRRRHSNTEVSIDEILSLASDKAVDMGENDEASDEDAISVNFAAHWERERYF</sequence>